<organism evidence="9 10">
    <name type="scientific">Ziziphus jujuba var. spinosa</name>
    <dbReference type="NCBI Taxonomy" id="714518"/>
    <lineage>
        <taxon>Eukaryota</taxon>
        <taxon>Viridiplantae</taxon>
        <taxon>Streptophyta</taxon>
        <taxon>Embryophyta</taxon>
        <taxon>Tracheophyta</taxon>
        <taxon>Spermatophyta</taxon>
        <taxon>Magnoliopsida</taxon>
        <taxon>eudicotyledons</taxon>
        <taxon>Gunneridae</taxon>
        <taxon>Pentapetalae</taxon>
        <taxon>rosids</taxon>
        <taxon>fabids</taxon>
        <taxon>Rosales</taxon>
        <taxon>Rhamnaceae</taxon>
        <taxon>Paliureae</taxon>
        <taxon>Ziziphus</taxon>
    </lineage>
</organism>
<evidence type="ECO:0000256" key="4">
    <source>
        <dbReference type="ARBA" id="ARBA00012801"/>
    </source>
</evidence>
<accession>A0A978UJ53</accession>
<dbReference type="Gene3D" id="2.30.110.10">
    <property type="entry name" value="Electron Transport, Fmn-binding Protein, Chain A"/>
    <property type="match status" value="1"/>
</dbReference>
<reference evidence="9" key="1">
    <citation type="journal article" date="2021" name="Front. Plant Sci.">
        <title>Chromosome-Scale Genome Assembly for Chinese Sour Jujube and Insights Into Its Genome Evolution and Domestication Signature.</title>
        <authorList>
            <person name="Shen L.-Y."/>
            <person name="Luo H."/>
            <person name="Wang X.-L."/>
            <person name="Wang X.-M."/>
            <person name="Qiu X.-J."/>
            <person name="Liu H."/>
            <person name="Zhou S.-S."/>
            <person name="Jia K.-H."/>
            <person name="Nie S."/>
            <person name="Bao Y.-T."/>
            <person name="Zhang R.-G."/>
            <person name="Yun Q.-Z."/>
            <person name="Chai Y.-H."/>
            <person name="Lu J.-Y."/>
            <person name="Li Y."/>
            <person name="Zhao S.-W."/>
            <person name="Mao J.-F."/>
            <person name="Jia S.-G."/>
            <person name="Mao Y.-M."/>
        </authorList>
    </citation>
    <scope>NUCLEOTIDE SEQUENCE</scope>
    <source>
        <strain evidence="9">AT0</strain>
        <tissue evidence="9">Leaf</tissue>
    </source>
</reference>
<sequence length="187" mass="21484">MGTVTAPWKQLVLEAMESNAHLKNSSLFQLVSLQTLSVKKLYCRGFQDGSDRIEIDADSRIHKIEELKHCPFAEICWYFADSLEQFRIKGTIEIIDESNPDPVNLQQREKSWFARSPRTKMRFLDSGHSYLEEPPPKDAFPELYGGPVAAYCILVLHPEQVDYMNGKSNQRQVFTLNQNANGDKCWT</sequence>
<evidence type="ECO:0000256" key="1">
    <source>
        <dbReference type="ARBA" id="ARBA00001917"/>
    </source>
</evidence>
<dbReference type="InterPro" id="IPR012349">
    <property type="entry name" value="Split_barrel_FMN-bd"/>
</dbReference>
<dbReference type="AlphaFoldDB" id="A0A978UJ53"/>
<keyword evidence="7" id="KW-0560">Oxidoreductase</keyword>
<dbReference type="SUPFAM" id="SSF50475">
    <property type="entry name" value="FMN-binding split barrel"/>
    <property type="match status" value="1"/>
</dbReference>
<dbReference type="InterPro" id="IPR000659">
    <property type="entry name" value="Pyridox_Oxase"/>
</dbReference>
<dbReference type="Proteomes" id="UP000813462">
    <property type="component" value="Unassembled WGS sequence"/>
</dbReference>
<dbReference type="InterPro" id="IPR024624">
    <property type="entry name" value="Pyridox_Oxase_Alr4036_FMN-bd"/>
</dbReference>
<dbReference type="EC" id="1.4.3.5" evidence="4"/>
<dbReference type="EMBL" id="JAEACU010000011">
    <property type="protein sequence ID" value="KAH7514834.1"/>
    <property type="molecule type" value="Genomic_DNA"/>
</dbReference>
<dbReference type="GO" id="GO:0010181">
    <property type="term" value="F:FMN binding"/>
    <property type="evidence" value="ECO:0007669"/>
    <property type="project" value="InterPro"/>
</dbReference>
<comment type="pathway">
    <text evidence="3">Cofactor metabolism; pyridoxal 5'-phosphate salvage; pyridoxal 5'-phosphate from pyridoxine 5'-phosphate: step 1/1.</text>
</comment>
<dbReference type="PANTHER" id="PTHR10851:SF3">
    <property type="entry name" value="PYRIDOXINE_PYRIDOXAMINE 5'-PHOSPHATE OXIDASE 2"/>
    <property type="match status" value="1"/>
</dbReference>
<evidence type="ECO:0000313" key="9">
    <source>
        <dbReference type="EMBL" id="KAH7514834.1"/>
    </source>
</evidence>
<feature type="domain" description="Pyridoxamine 5'-phosphate oxidase Alr4036 family FMN-binding" evidence="8">
    <location>
        <begin position="6"/>
        <end position="95"/>
    </location>
</feature>
<gene>
    <name evidence="9" type="ORF">FEM48_Zijuj11G0132500</name>
</gene>
<keyword evidence="6" id="KW-0288">FMN</keyword>
<protein>
    <recommendedName>
        <fullName evidence="4">pyridoxal 5'-phosphate synthase</fullName>
        <ecNumber evidence="4">1.4.3.5</ecNumber>
    </recommendedName>
</protein>
<dbReference type="Pfam" id="PF12766">
    <property type="entry name" value="Pyridox_oxase_2"/>
    <property type="match status" value="1"/>
</dbReference>
<name>A0A978UJ53_ZIZJJ</name>
<keyword evidence="5" id="KW-0285">Flavoprotein</keyword>
<evidence type="ECO:0000256" key="7">
    <source>
        <dbReference type="ARBA" id="ARBA00023002"/>
    </source>
</evidence>
<dbReference type="PANTHER" id="PTHR10851">
    <property type="entry name" value="PYRIDOXINE-5-PHOSPHATE OXIDASE"/>
    <property type="match status" value="1"/>
</dbReference>
<comment type="pathway">
    <text evidence="2">Cofactor metabolism; pyridoxal 5'-phosphate salvage; pyridoxal 5'-phosphate from pyridoxamine 5'-phosphate: step 1/1.</text>
</comment>
<evidence type="ECO:0000256" key="5">
    <source>
        <dbReference type="ARBA" id="ARBA00022630"/>
    </source>
</evidence>
<dbReference type="GO" id="GO:0008615">
    <property type="term" value="P:pyridoxine biosynthetic process"/>
    <property type="evidence" value="ECO:0007669"/>
    <property type="project" value="InterPro"/>
</dbReference>
<evidence type="ECO:0000256" key="2">
    <source>
        <dbReference type="ARBA" id="ARBA00004738"/>
    </source>
</evidence>
<evidence type="ECO:0000259" key="8">
    <source>
        <dbReference type="Pfam" id="PF12766"/>
    </source>
</evidence>
<evidence type="ECO:0000313" key="10">
    <source>
        <dbReference type="Proteomes" id="UP000813462"/>
    </source>
</evidence>
<evidence type="ECO:0000256" key="3">
    <source>
        <dbReference type="ARBA" id="ARBA00005037"/>
    </source>
</evidence>
<comment type="caution">
    <text evidence="9">The sequence shown here is derived from an EMBL/GenBank/DDBJ whole genome shotgun (WGS) entry which is preliminary data.</text>
</comment>
<proteinExistence type="predicted"/>
<comment type="cofactor">
    <cofactor evidence="1">
        <name>FMN</name>
        <dbReference type="ChEBI" id="CHEBI:58210"/>
    </cofactor>
</comment>
<dbReference type="GO" id="GO:0004733">
    <property type="term" value="F:pyridoxamine phosphate oxidase activity"/>
    <property type="evidence" value="ECO:0007669"/>
    <property type="project" value="UniProtKB-EC"/>
</dbReference>
<evidence type="ECO:0000256" key="6">
    <source>
        <dbReference type="ARBA" id="ARBA00022643"/>
    </source>
</evidence>